<dbReference type="Proteomes" id="UP001239111">
    <property type="component" value="Chromosome 2"/>
</dbReference>
<protein>
    <submittedName>
        <fullName evidence="1">Uncharacterized protein</fullName>
    </submittedName>
</protein>
<gene>
    <name evidence="1" type="ORF">QAD02_013186</name>
</gene>
<reference evidence="1" key="1">
    <citation type="submission" date="2023-04" db="EMBL/GenBank/DDBJ databases">
        <title>A chromosome-level genome assembly of the parasitoid wasp Eretmocerus hayati.</title>
        <authorList>
            <person name="Zhong Y."/>
            <person name="Liu S."/>
            <person name="Liu Y."/>
        </authorList>
    </citation>
    <scope>NUCLEOTIDE SEQUENCE</scope>
    <source>
        <strain evidence="1">ZJU_SS_LIU_2023</strain>
    </source>
</reference>
<proteinExistence type="predicted"/>
<accession>A0ACC2P265</accession>
<evidence type="ECO:0000313" key="2">
    <source>
        <dbReference type="Proteomes" id="UP001239111"/>
    </source>
</evidence>
<comment type="caution">
    <text evidence="1">The sequence shown here is derived from an EMBL/GenBank/DDBJ whole genome shotgun (WGS) entry which is preliminary data.</text>
</comment>
<dbReference type="EMBL" id="CM056742">
    <property type="protein sequence ID" value="KAJ8677399.1"/>
    <property type="molecule type" value="Genomic_DNA"/>
</dbReference>
<sequence>MKSYHLYMSSAMNWNVVIHLALILESTNLCHVRYACFFTTTSFSSDGLYVFYGFFRSSDKKNTSDKGAYKTLIDELNFLSRVGINIDVSGVVRNVKFKLVLFVRDHVGLNSIFGCNESFISHYSCRICKCSKDEATKLSMEDKSKLRKRQNYGDDVQRHNASETGIKKECTLHNVDDSHNTENISVNLMHEFLEGVCMFVMHNLIYTFVYVKEYFTLGTLNAKVAAFNYRPSEALNKPPTIVLDRVLKHDKLKMFASEALTFVRSFGLILGELIPEDDALYKLYRYLRRILDILLPPRFIKADAIVLAEFI</sequence>
<name>A0ACC2P265_9HYME</name>
<organism evidence="1 2">
    <name type="scientific">Eretmocerus hayati</name>
    <dbReference type="NCBI Taxonomy" id="131215"/>
    <lineage>
        <taxon>Eukaryota</taxon>
        <taxon>Metazoa</taxon>
        <taxon>Ecdysozoa</taxon>
        <taxon>Arthropoda</taxon>
        <taxon>Hexapoda</taxon>
        <taxon>Insecta</taxon>
        <taxon>Pterygota</taxon>
        <taxon>Neoptera</taxon>
        <taxon>Endopterygota</taxon>
        <taxon>Hymenoptera</taxon>
        <taxon>Apocrita</taxon>
        <taxon>Proctotrupomorpha</taxon>
        <taxon>Chalcidoidea</taxon>
        <taxon>Aphelinidae</taxon>
        <taxon>Aphelininae</taxon>
        <taxon>Eretmocerus</taxon>
    </lineage>
</organism>
<keyword evidence="2" id="KW-1185">Reference proteome</keyword>
<evidence type="ECO:0000313" key="1">
    <source>
        <dbReference type="EMBL" id="KAJ8677399.1"/>
    </source>
</evidence>